<accession>A0AAW1QY65</accession>
<proteinExistence type="predicted"/>
<protein>
    <submittedName>
        <fullName evidence="1">Uncharacterized protein</fullName>
    </submittedName>
</protein>
<gene>
    <name evidence="1" type="ORF">WJX74_009790</name>
</gene>
<sequence>MLARPPRGNTVRAFHGLKNIRDVPFAELLRLQLSDNATCLLSTKDKTACVLLASPGSGDTPPSRQRATGVIQALYRIESGWHIEYQQLLTVPELQRQSHVCGRSLQLPRATDDQHELFRSVHREHVHVERVAGIVHIKHGRRGGAPGHIRNERSTFWRETIDLDLFKVVTDAPVTSLCD</sequence>
<evidence type="ECO:0000313" key="2">
    <source>
        <dbReference type="Proteomes" id="UP001438707"/>
    </source>
</evidence>
<comment type="caution">
    <text evidence="1">The sequence shown here is derived from an EMBL/GenBank/DDBJ whole genome shotgun (WGS) entry which is preliminary data.</text>
</comment>
<keyword evidence="2" id="KW-1185">Reference proteome</keyword>
<dbReference type="AlphaFoldDB" id="A0AAW1QY65"/>
<name>A0AAW1QY65_9CHLO</name>
<dbReference type="EMBL" id="JALJOS010000022">
    <property type="protein sequence ID" value="KAK9826067.1"/>
    <property type="molecule type" value="Genomic_DNA"/>
</dbReference>
<evidence type="ECO:0000313" key="1">
    <source>
        <dbReference type="EMBL" id="KAK9826067.1"/>
    </source>
</evidence>
<organism evidence="1 2">
    <name type="scientific">Apatococcus lobatus</name>
    <dbReference type="NCBI Taxonomy" id="904363"/>
    <lineage>
        <taxon>Eukaryota</taxon>
        <taxon>Viridiplantae</taxon>
        <taxon>Chlorophyta</taxon>
        <taxon>core chlorophytes</taxon>
        <taxon>Trebouxiophyceae</taxon>
        <taxon>Chlorellales</taxon>
        <taxon>Chlorellaceae</taxon>
        <taxon>Apatococcus</taxon>
    </lineage>
</organism>
<dbReference type="Proteomes" id="UP001438707">
    <property type="component" value="Unassembled WGS sequence"/>
</dbReference>
<reference evidence="1 2" key="1">
    <citation type="journal article" date="2024" name="Nat. Commun.">
        <title>Phylogenomics reveals the evolutionary origins of lichenization in chlorophyte algae.</title>
        <authorList>
            <person name="Puginier C."/>
            <person name="Libourel C."/>
            <person name="Otte J."/>
            <person name="Skaloud P."/>
            <person name="Haon M."/>
            <person name="Grisel S."/>
            <person name="Petersen M."/>
            <person name="Berrin J.G."/>
            <person name="Delaux P.M."/>
            <person name="Dal Grande F."/>
            <person name="Keller J."/>
        </authorList>
    </citation>
    <scope>NUCLEOTIDE SEQUENCE [LARGE SCALE GENOMIC DNA]</scope>
    <source>
        <strain evidence="1 2">SAG 2145</strain>
    </source>
</reference>